<name>A0ACA9RYF5_9GLOM</name>
<evidence type="ECO:0000313" key="2">
    <source>
        <dbReference type="Proteomes" id="UP000789920"/>
    </source>
</evidence>
<dbReference type="Proteomes" id="UP000789920">
    <property type="component" value="Unassembled WGS sequence"/>
</dbReference>
<organism evidence="1 2">
    <name type="scientific">Racocetra persica</name>
    <dbReference type="NCBI Taxonomy" id="160502"/>
    <lineage>
        <taxon>Eukaryota</taxon>
        <taxon>Fungi</taxon>
        <taxon>Fungi incertae sedis</taxon>
        <taxon>Mucoromycota</taxon>
        <taxon>Glomeromycotina</taxon>
        <taxon>Glomeromycetes</taxon>
        <taxon>Diversisporales</taxon>
        <taxon>Gigasporaceae</taxon>
        <taxon>Racocetra</taxon>
    </lineage>
</organism>
<comment type="caution">
    <text evidence="1">The sequence shown here is derived from an EMBL/GenBank/DDBJ whole genome shotgun (WGS) entry which is preliminary data.</text>
</comment>
<proteinExistence type="predicted"/>
<accession>A0ACA9RYF5</accession>
<feature type="non-terminal residue" evidence="1">
    <location>
        <position position="1"/>
    </location>
</feature>
<keyword evidence="2" id="KW-1185">Reference proteome</keyword>
<reference evidence="1" key="1">
    <citation type="submission" date="2021-06" db="EMBL/GenBank/DDBJ databases">
        <authorList>
            <person name="Kallberg Y."/>
            <person name="Tangrot J."/>
            <person name="Rosling A."/>
        </authorList>
    </citation>
    <scope>NUCLEOTIDE SEQUENCE</scope>
    <source>
        <strain evidence="1">MA461A</strain>
    </source>
</reference>
<protein>
    <submittedName>
        <fullName evidence="1">32291_t:CDS:1</fullName>
    </submittedName>
</protein>
<gene>
    <name evidence="1" type="ORF">RPERSI_LOCUS24779</name>
</gene>
<dbReference type="EMBL" id="CAJVQC010080239">
    <property type="protein sequence ID" value="CAG8817821.1"/>
    <property type="molecule type" value="Genomic_DNA"/>
</dbReference>
<sequence>EEAYDRLSNILEDSKWSVCEYKNWQQTWVILVSQDSNQLYNFSMQPKIEIYWKYRQIKDETNYISEAGYMSLSFVIDQIYF</sequence>
<evidence type="ECO:0000313" key="1">
    <source>
        <dbReference type="EMBL" id="CAG8817821.1"/>
    </source>
</evidence>